<protein>
    <recommendedName>
        <fullName evidence="3">RNase H type-1 domain-containing protein</fullName>
    </recommendedName>
</protein>
<keyword evidence="2" id="KW-1185">Reference proteome</keyword>
<dbReference type="AlphaFoldDB" id="A0A5B7FQR3"/>
<dbReference type="EMBL" id="VSRR010008512">
    <property type="protein sequence ID" value="MPC48852.1"/>
    <property type="molecule type" value="Genomic_DNA"/>
</dbReference>
<reference evidence="1 2" key="1">
    <citation type="submission" date="2019-05" db="EMBL/GenBank/DDBJ databases">
        <title>Another draft genome of Portunus trituberculatus and its Hox gene families provides insights of decapod evolution.</title>
        <authorList>
            <person name="Jeong J.-H."/>
            <person name="Song I."/>
            <person name="Kim S."/>
            <person name="Choi T."/>
            <person name="Kim D."/>
            <person name="Ryu S."/>
            <person name="Kim W."/>
        </authorList>
    </citation>
    <scope>NUCLEOTIDE SEQUENCE [LARGE SCALE GENOMIC DNA]</scope>
    <source>
        <tissue evidence="1">Muscle</tissue>
    </source>
</reference>
<evidence type="ECO:0000313" key="1">
    <source>
        <dbReference type="EMBL" id="MPC48852.1"/>
    </source>
</evidence>
<dbReference type="InterPro" id="IPR012337">
    <property type="entry name" value="RNaseH-like_sf"/>
</dbReference>
<proteinExistence type="predicted"/>
<accession>A0A5B7FQR3</accession>
<dbReference type="OrthoDB" id="6373657at2759"/>
<dbReference type="Proteomes" id="UP000324222">
    <property type="component" value="Unassembled WGS sequence"/>
</dbReference>
<comment type="caution">
    <text evidence="1">The sequence shown here is derived from an EMBL/GenBank/DDBJ whole genome shotgun (WGS) entry which is preliminary data.</text>
</comment>
<gene>
    <name evidence="1" type="ORF">E2C01_042637</name>
</gene>
<sequence length="246" mass="26925">MKQGAEVLHNPWMLRSVLATHRLTHTGNGPKPQLDLPAPMYCAPAPWEAPQRTSLMSLCTTTDLQQHGLMAMTLVTKPGCVIYYSDNKVNPHSGRTGTAAITDGTKLCARTPDYHSTLQTELVAIQLALEHTQHCQVATVVLHTDSRTRLKLQPSDNAGCVTTILGSLQSFTTQGRRVKLNWILAMRLLTLLLGGPLRVPRPAQPAPDKPHDGGLLTRCEARAAFLVHHMPLAMMLQVLQDAPPPH</sequence>
<evidence type="ECO:0000313" key="2">
    <source>
        <dbReference type="Proteomes" id="UP000324222"/>
    </source>
</evidence>
<organism evidence="1 2">
    <name type="scientific">Portunus trituberculatus</name>
    <name type="common">Swimming crab</name>
    <name type="synonym">Neptunus trituberculatus</name>
    <dbReference type="NCBI Taxonomy" id="210409"/>
    <lineage>
        <taxon>Eukaryota</taxon>
        <taxon>Metazoa</taxon>
        <taxon>Ecdysozoa</taxon>
        <taxon>Arthropoda</taxon>
        <taxon>Crustacea</taxon>
        <taxon>Multicrustacea</taxon>
        <taxon>Malacostraca</taxon>
        <taxon>Eumalacostraca</taxon>
        <taxon>Eucarida</taxon>
        <taxon>Decapoda</taxon>
        <taxon>Pleocyemata</taxon>
        <taxon>Brachyura</taxon>
        <taxon>Eubrachyura</taxon>
        <taxon>Portunoidea</taxon>
        <taxon>Portunidae</taxon>
        <taxon>Portuninae</taxon>
        <taxon>Portunus</taxon>
    </lineage>
</organism>
<evidence type="ECO:0008006" key="3">
    <source>
        <dbReference type="Google" id="ProtNLM"/>
    </source>
</evidence>
<name>A0A5B7FQR3_PORTR</name>
<dbReference type="SUPFAM" id="SSF53098">
    <property type="entry name" value="Ribonuclease H-like"/>
    <property type="match status" value="1"/>
</dbReference>